<gene>
    <name evidence="2" type="ORF">Adu01nite_17570</name>
</gene>
<comment type="caution">
    <text evidence="2">The sequence shown here is derived from an EMBL/GenBank/DDBJ whole genome shotgun (WGS) entry which is preliminary data.</text>
</comment>
<name>A0ABQ3YS44_9ACTN</name>
<keyword evidence="1" id="KW-1133">Transmembrane helix</keyword>
<protein>
    <recommendedName>
        <fullName evidence="4">Membrane transport protein MMPL domain-containing protein</fullName>
    </recommendedName>
</protein>
<reference evidence="2 3" key="1">
    <citation type="submission" date="2021-01" db="EMBL/GenBank/DDBJ databases">
        <title>Whole genome shotgun sequence of Actinoplanes durhamensis NBRC 14914.</title>
        <authorList>
            <person name="Komaki H."/>
            <person name="Tamura T."/>
        </authorList>
    </citation>
    <scope>NUCLEOTIDE SEQUENCE [LARGE SCALE GENOMIC DNA]</scope>
    <source>
        <strain evidence="2 3">NBRC 14914</strain>
    </source>
</reference>
<dbReference type="Proteomes" id="UP000637628">
    <property type="component" value="Unassembled WGS sequence"/>
</dbReference>
<keyword evidence="1" id="KW-0472">Membrane</keyword>
<feature type="transmembrane region" description="Helical" evidence="1">
    <location>
        <begin position="17"/>
        <end position="35"/>
    </location>
</feature>
<sequence length="157" mass="16045">MGTGGIARLVCGRWSKWIVLGLWVVVLVLAVPLAGKLTGVEKNDNSAWLPSGAEATQVADLQKQFSPDDIAPAIIVYERSGGITAADQAKATADAAAFAKVPGVSGQITGPIPAEDKAALSTIVPIKIDANGWEKIATVVDDLKAAAGPGRAGCRST</sequence>
<evidence type="ECO:0000256" key="1">
    <source>
        <dbReference type="SAM" id="Phobius"/>
    </source>
</evidence>
<keyword evidence="1" id="KW-0812">Transmembrane</keyword>
<evidence type="ECO:0000313" key="2">
    <source>
        <dbReference type="EMBL" id="GIE00407.1"/>
    </source>
</evidence>
<keyword evidence="3" id="KW-1185">Reference proteome</keyword>
<dbReference type="EMBL" id="BOML01000014">
    <property type="protein sequence ID" value="GIE00407.1"/>
    <property type="molecule type" value="Genomic_DNA"/>
</dbReference>
<proteinExistence type="predicted"/>
<organism evidence="2 3">
    <name type="scientific">Paractinoplanes durhamensis</name>
    <dbReference type="NCBI Taxonomy" id="113563"/>
    <lineage>
        <taxon>Bacteria</taxon>
        <taxon>Bacillati</taxon>
        <taxon>Actinomycetota</taxon>
        <taxon>Actinomycetes</taxon>
        <taxon>Micromonosporales</taxon>
        <taxon>Micromonosporaceae</taxon>
        <taxon>Paractinoplanes</taxon>
    </lineage>
</organism>
<evidence type="ECO:0008006" key="4">
    <source>
        <dbReference type="Google" id="ProtNLM"/>
    </source>
</evidence>
<evidence type="ECO:0000313" key="3">
    <source>
        <dbReference type="Proteomes" id="UP000637628"/>
    </source>
</evidence>
<accession>A0ABQ3YS44</accession>